<evidence type="ECO:0000313" key="9">
    <source>
        <dbReference type="EMBL" id="SPZ09454.1"/>
    </source>
</evidence>
<evidence type="ECO:0000256" key="5">
    <source>
        <dbReference type="RuleBase" id="RU362066"/>
    </source>
</evidence>
<evidence type="ECO:0000313" key="11">
    <source>
        <dbReference type="Proteomes" id="UP000626180"/>
    </source>
</evidence>
<keyword evidence="11" id="KW-1185">Reference proteome</keyword>
<evidence type="ECO:0000256" key="2">
    <source>
        <dbReference type="ARBA" id="ARBA00011255"/>
    </source>
</evidence>
<comment type="subunit">
    <text evidence="2 5">Homopentamer.</text>
</comment>
<keyword evidence="9" id="KW-0966">Cell projection</keyword>
<dbReference type="GO" id="GO:0005576">
    <property type="term" value="C:extracellular region"/>
    <property type="evidence" value="ECO:0007669"/>
    <property type="project" value="UniProtKB-SubCell"/>
</dbReference>
<dbReference type="GO" id="GO:0009421">
    <property type="term" value="C:bacterial-type flagellum filament cap"/>
    <property type="evidence" value="ECO:0007669"/>
    <property type="project" value="InterPro"/>
</dbReference>
<dbReference type="PANTHER" id="PTHR30288">
    <property type="entry name" value="FLAGELLAR CAP/ASSEMBLY PROTEIN FLID"/>
    <property type="match status" value="1"/>
</dbReference>
<dbReference type="AlphaFoldDB" id="A0A2X2CQH9"/>
<reference evidence="8 11" key="2">
    <citation type="submission" date="2020-10" db="EMBL/GenBank/DDBJ databases">
        <title>Genome sequences of Pseudomonas isolates.</title>
        <authorList>
            <person name="Wessels L."/>
            <person name="Reich F."/>
            <person name="Hammerl J."/>
        </authorList>
    </citation>
    <scope>NUCLEOTIDE SEQUENCE [LARGE SCALE GENOMIC DNA]</scope>
    <source>
        <strain evidence="8 11">20-MO00624-0</strain>
    </source>
</reference>
<dbReference type="InterPro" id="IPR010810">
    <property type="entry name" value="Flagellin_hook_IN_motif"/>
</dbReference>
<comment type="function">
    <text evidence="5">Required for morphogenesis and for the elongation of the flagellar filament by facilitating polymerization of the flagellin monomers at the tip of growing filament. Forms a capping structure, which prevents flagellin subunits (transported through the central channel of the flagellum) from leaking out without polymerization at the distal end.</text>
</comment>
<evidence type="ECO:0000259" key="6">
    <source>
        <dbReference type="Pfam" id="PF02465"/>
    </source>
</evidence>
<dbReference type="Proteomes" id="UP000626180">
    <property type="component" value="Unassembled WGS sequence"/>
</dbReference>
<dbReference type="GO" id="GO:0016491">
    <property type="term" value="F:oxidoreductase activity"/>
    <property type="evidence" value="ECO:0007669"/>
    <property type="project" value="UniProtKB-KW"/>
</dbReference>
<feature type="domain" description="Flagellar hook-associated protein 2 C-terminal" evidence="7">
    <location>
        <begin position="231"/>
        <end position="454"/>
    </location>
</feature>
<organism evidence="9 10">
    <name type="scientific">Pseudomonas luteola</name>
    <dbReference type="NCBI Taxonomy" id="47886"/>
    <lineage>
        <taxon>Bacteria</taxon>
        <taxon>Pseudomonadati</taxon>
        <taxon>Pseudomonadota</taxon>
        <taxon>Gammaproteobacteria</taxon>
        <taxon>Pseudomonadales</taxon>
        <taxon>Pseudomonadaceae</taxon>
        <taxon>Pseudomonas</taxon>
    </lineage>
</organism>
<reference evidence="9 10" key="1">
    <citation type="submission" date="2018-06" db="EMBL/GenBank/DDBJ databases">
        <authorList>
            <consortium name="Pathogen Informatics"/>
            <person name="Doyle S."/>
        </authorList>
    </citation>
    <scope>NUCLEOTIDE SEQUENCE [LARGE SCALE GENOMIC DNA]</scope>
    <source>
        <strain evidence="9 10">NCTC11842</strain>
    </source>
</reference>
<keyword evidence="3 5" id="KW-0175">Coiled coil</keyword>
<dbReference type="InterPro" id="IPR010809">
    <property type="entry name" value="FliD_C"/>
</dbReference>
<dbReference type="Proteomes" id="UP000250443">
    <property type="component" value="Unassembled WGS sequence"/>
</dbReference>
<protein>
    <recommendedName>
        <fullName evidence="5">Flagellar hook-associated protein 2</fullName>
        <shortName evidence="5">HAP2</shortName>
    </recommendedName>
    <alternativeName>
        <fullName evidence="5">Flagellar cap protein</fullName>
    </alternativeName>
</protein>
<dbReference type="Pfam" id="PF07196">
    <property type="entry name" value="Flagellin_IN"/>
    <property type="match status" value="1"/>
</dbReference>
<sequence length="471" mass="48544">MAGISFSGLGSSVDTKSIVSALVNAEKAPKQNQIDTQTKKANTTLSAIGSLKSALETFQSAVKKLNSESAFVGLTAKSSNEKTVTVTSSTGSVNGSYSLDVKNLATSSKVATQVMAAGVTTADAGKLTITQGSASGTGSSYDVDIPAGSSLSEVRDAINQQLQSKGITANILTDSSGSRLVLSSTTAGAGTDLSITTGDSALTAFAVDGTTQVKDANGKLVSGFVEARPVDASFTVDGLEMTSPSNTLDKTISGLTLTLSGVGTSTVSVSTDKDGLKKSVQTFVDAYNALMQTTSSLTKVSSTVASDSSSTTAAALTGDATVRSLLSDIRNELTNVQNSSTGGISMLSQLGIMTKQDGTLEVNSTKLDKALTENYSAVAGFFTGDSGLLKRLDSRVDSYTQSKGILDSRKISLQTTLDSLTDQQSALDLRIEKLEETLNAKYNAMDSLVAQLNATSTSLMTTLNALNNRKE</sequence>
<keyword evidence="5" id="KW-0964">Secreted</keyword>
<dbReference type="GO" id="GO:0071973">
    <property type="term" value="P:bacterial-type flagellum-dependent cell motility"/>
    <property type="evidence" value="ECO:0007669"/>
    <property type="project" value="TreeGrafter"/>
</dbReference>
<keyword evidence="4 5" id="KW-0975">Bacterial flagellum</keyword>
<keyword evidence="9" id="KW-0282">Flagellum</keyword>
<dbReference type="GO" id="GO:0007155">
    <property type="term" value="P:cell adhesion"/>
    <property type="evidence" value="ECO:0007669"/>
    <property type="project" value="InterPro"/>
</dbReference>
<comment type="subcellular location">
    <subcellularLocation>
        <location evidence="5">Secreted</location>
    </subcellularLocation>
    <subcellularLocation>
        <location evidence="5">Bacterial flagellum</location>
    </subcellularLocation>
</comment>
<dbReference type="RefSeq" id="WP_010797889.1">
    <property type="nucleotide sequence ID" value="NZ_FQYS01000003.1"/>
</dbReference>
<evidence type="ECO:0000313" key="10">
    <source>
        <dbReference type="Proteomes" id="UP000250443"/>
    </source>
</evidence>
<accession>A0A2X2CQH9</accession>
<feature type="coiled-coil region" evidence="5">
    <location>
        <begin position="417"/>
        <end position="451"/>
    </location>
</feature>
<dbReference type="Pfam" id="PF02465">
    <property type="entry name" value="FliD_N"/>
    <property type="match status" value="1"/>
</dbReference>
<dbReference type="EMBL" id="JADMCD010000003">
    <property type="protein sequence ID" value="MBF8640450.1"/>
    <property type="molecule type" value="Genomic_DNA"/>
</dbReference>
<name>A0A2X2CQH9_PSELU</name>
<dbReference type="InterPro" id="IPR003481">
    <property type="entry name" value="FliD_N"/>
</dbReference>
<evidence type="ECO:0000256" key="4">
    <source>
        <dbReference type="ARBA" id="ARBA00023143"/>
    </source>
</evidence>
<dbReference type="EMBL" id="UAUF01000013">
    <property type="protein sequence ID" value="SPZ09454.1"/>
    <property type="molecule type" value="Genomic_DNA"/>
</dbReference>
<comment type="similarity">
    <text evidence="1 5">Belongs to the FliD family.</text>
</comment>
<dbReference type="GO" id="GO:0009424">
    <property type="term" value="C:bacterial-type flagellum hook"/>
    <property type="evidence" value="ECO:0007669"/>
    <property type="project" value="UniProtKB-UniRule"/>
</dbReference>
<dbReference type="InterPro" id="IPR040026">
    <property type="entry name" value="FliD"/>
</dbReference>
<proteinExistence type="inferred from homology"/>
<evidence type="ECO:0000313" key="8">
    <source>
        <dbReference type="EMBL" id="MBF8640450.1"/>
    </source>
</evidence>
<dbReference type="PANTHER" id="PTHR30288:SF0">
    <property type="entry name" value="FLAGELLAR HOOK-ASSOCIATED PROTEIN 2"/>
    <property type="match status" value="1"/>
</dbReference>
<dbReference type="Pfam" id="PF07195">
    <property type="entry name" value="FliD_C"/>
    <property type="match status" value="1"/>
</dbReference>
<keyword evidence="8" id="KW-0560">Oxidoreductase</keyword>
<feature type="domain" description="Flagellar hook-associated protein 2 N-terminal" evidence="6">
    <location>
        <begin position="11"/>
        <end position="107"/>
    </location>
</feature>
<evidence type="ECO:0000256" key="3">
    <source>
        <dbReference type="ARBA" id="ARBA00023054"/>
    </source>
</evidence>
<gene>
    <name evidence="9" type="primary">fliD</name>
    <name evidence="8" type="ORF">IRZ65_07130</name>
    <name evidence="9" type="ORF">NCTC11842_03024</name>
</gene>
<keyword evidence="9" id="KW-0969">Cilium</keyword>
<evidence type="ECO:0000259" key="7">
    <source>
        <dbReference type="Pfam" id="PF07195"/>
    </source>
</evidence>
<evidence type="ECO:0000256" key="1">
    <source>
        <dbReference type="ARBA" id="ARBA00009764"/>
    </source>
</evidence>